<sequence length="229" mass="26209">MSWLNEPPSFVGETVENSWIRIYVMKLEPIGRPIYGQLGELVLTAPSPSFPLYLWKDEDRSILNKTYLSKFPGTWAPGDECWINPQSRGIVIVGRSDDILIQNGDCFGSADIYFAIHDMQEIKDYICVSQTTADGTVRAILFVKLKDGLAFTLELRNKIAEKIDTVLWRELVPEVILDVEDIPYNLNGKRMESTVKKIVATNQIPQVNNIRNIECLKYFCNRPEVMNYN</sequence>
<gene>
    <name evidence="1" type="primary">AACS</name>
    <name evidence="1" type="ORF">NPIL_153291</name>
</gene>
<keyword evidence="2" id="KW-1185">Reference proteome</keyword>
<evidence type="ECO:0000313" key="1">
    <source>
        <dbReference type="EMBL" id="GFT14727.1"/>
    </source>
</evidence>
<comment type="caution">
    <text evidence="1">The sequence shown here is derived from an EMBL/GenBank/DDBJ whole genome shotgun (WGS) entry which is preliminary data.</text>
</comment>
<dbReference type="InterPro" id="IPR042099">
    <property type="entry name" value="ANL_N_sf"/>
</dbReference>
<accession>A0A8X6NIF8</accession>
<protein>
    <submittedName>
        <fullName evidence="1">Acetoacetyl-CoA synthetase</fullName>
    </submittedName>
</protein>
<dbReference type="AlphaFoldDB" id="A0A8X6NIF8"/>
<organism evidence="1 2">
    <name type="scientific">Nephila pilipes</name>
    <name type="common">Giant wood spider</name>
    <name type="synonym">Nephila maculata</name>
    <dbReference type="NCBI Taxonomy" id="299642"/>
    <lineage>
        <taxon>Eukaryota</taxon>
        <taxon>Metazoa</taxon>
        <taxon>Ecdysozoa</taxon>
        <taxon>Arthropoda</taxon>
        <taxon>Chelicerata</taxon>
        <taxon>Arachnida</taxon>
        <taxon>Araneae</taxon>
        <taxon>Araneomorphae</taxon>
        <taxon>Entelegynae</taxon>
        <taxon>Araneoidea</taxon>
        <taxon>Nephilidae</taxon>
        <taxon>Nephila</taxon>
    </lineage>
</organism>
<dbReference type="Gene3D" id="3.30.300.30">
    <property type="match status" value="1"/>
</dbReference>
<dbReference type="Gene3D" id="3.40.50.12780">
    <property type="entry name" value="N-terminal domain of ligase-like"/>
    <property type="match status" value="1"/>
</dbReference>
<dbReference type="InterPro" id="IPR045851">
    <property type="entry name" value="AMP-bd_C_sf"/>
</dbReference>
<dbReference type="GO" id="GO:0030729">
    <property type="term" value="F:acetoacetate-CoA ligase activity"/>
    <property type="evidence" value="ECO:0007669"/>
    <property type="project" value="TreeGrafter"/>
</dbReference>
<dbReference type="Proteomes" id="UP000887013">
    <property type="component" value="Unassembled WGS sequence"/>
</dbReference>
<dbReference type="EMBL" id="BMAW01104480">
    <property type="protein sequence ID" value="GFT14727.1"/>
    <property type="molecule type" value="Genomic_DNA"/>
</dbReference>
<dbReference type="SUPFAM" id="SSF56801">
    <property type="entry name" value="Acetyl-CoA synthetase-like"/>
    <property type="match status" value="1"/>
</dbReference>
<dbReference type="PANTHER" id="PTHR42921">
    <property type="entry name" value="ACETOACETYL-COA SYNTHETASE"/>
    <property type="match status" value="1"/>
</dbReference>
<name>A0A8X6NIF8_NEPPI</name>
<reference evidence="1" key="1">
    <citation type="submission" date="2020-08" db="EMBL/GenBank/DDBJ databases">
        <title>Multicomponent nature underlies the extraordinary mechanical properties of spider dragline silk.</title>
        <authorList>
            <person name="Kono N."/>
            <person name="Nakamura H."/>
            <person name="Mori M."/>
            <person name="Yoshida Y."/>
            <person name="Ohtoshi R."/>
            <person name="Malay A.D."/>
            <person name="Moran D.A.P."/>
            <person name="Tomita M."/>
            <person name="Numata K."/>
            <person name="Arakawa K."/>
        </authorList>
    </citation>
    <scope>NUCLEOTIDE SEQUENCE</scope>
</reference>
<proteinExistence type="predicted"/>
<evidence type="ECO:0000313" key="2">
    <source>
        <dbReference type="Proteomes" id="UP000887013"/>
    </source>
</evidence>
<dbReference type="OrthoDB" id="6423767at2759"/>
<dbReference type="PANTHER" id="PTHR42921:SF1">
    <property type="entry name" value="ACETOACETYL-COA SYNTHETASE"/>
    <property type="match status" value="1"/>
</dbReference>